<proteinExistence type="inferred from homology"/>
<accession>A0A917E0N3</accession>
<dbReference type="InterPro" id="IPR006059">
    <property type="entry name" value="SBP"/>
</dbReference>
<dbReference type="PANTHER" id="PTHR30061">
    <property type="entry name" value="MALTOSE-BINDING PERIPLASMIC PROTEIN"/>
    <property type="match status" value="1"/>
</dbReference>
<evidence type="ECO:0000256" key="2">
    <source>
        <dbReference type="ARBA" id="ARBA00022448"/>
    </source>
</evidence>
<organism evidence="4 5">
    <name type="scientific">Paenibacillus nasutitermitis</name>
    <dbReference type="NCBI Taxonomy" id="1652958"/>
    <lineage>
        <taxon>Bacteria</taxon>
        <taxon>Bacillati</taxon>
        <taxon>Bacillota</taxon>
        <taxon>Bacilli</taxon>
        <taxon>Bacillales</taxon>
        <taxon>Paenibacillaceae</taxon>
        <taxon>Paenibacillus</taxon>
    </lineage>
</organism>
<reference evidence="4" key="2">
    <citation type="submission" date="2020-09" db="EMBL/GenBank/DDBJ databases">
        <authorList>
            <person name="Sun Q."/>
            <person name="Zhou Y."/>
        </authorList>
    </citation>
    <scope>NUCLEOTIDE SEQUENCE</scope>
    <source>
        <strain evidence="4">CGMCC 1.15178</strain>
    </source>
</reference>
<keyword evidence="5" id="KW-1185">Reference proteome</keyword>
<dbReference type="AlphaFoldDB" id="A0A917E0N3"/>
<sequence length="376" mass="42339">MPPFGTGDTLDKEFWTTATASFAKENNVDLQIEIVPWEKYEEKYLTGISSGNGPDVGYMYNEMIYDYVNMGALEPLDRMITDAERDNFYYLNHGVMTGKQYGLPIVVGNARVLYYNKDILDAKGVQVPKTWEEFRTAAKTLTDGDKYGYVMPWGDQASRALNIGFFPYLWQAGGEIISSDGKSVAFNSEAGIKALKFINDMKNVDKSMPDSVTSMNHDDADQYFLSGKSAFIMEGTSFASQIEKQGIKWGFITSLTDQAAGTFIATDMLILTKSSKNKELAYKLMLHMLKGDTMTEFHKMASFPPIAKDEEFHDNPLFKSLYENDKSAFRTLPVARMTSKIYDYLLKNIQLVMIGQSTPEKALKDTEAYANSLLNE</sequence>
<gene>
    <name evidence="4" type="ORF">GCM10010911_53890</name>
</gene>
<dbReference type="GO" id="GO:0042956">
    <property type="term" value="P:maltodextrin transmembrane transport"/>
    <property type="evidence" value="ECO:0007669"/>
    <property type="project" value="TreeGrafter"/>
</dbReference>
<dbReference type="Gene3D" id="3.40.190.10">
    <property type="entry name" value="Periplasmic binding protein-like II"/>
    <property type="match status" value="1"/>
</dbReference>
<dbReference type="Pfam" id="PF01547">
    <property type="entry name" value="SBP_bac_1"/>
    <property type="match status" value="1"/>
</dbReference>
<evidence type="ECO:0000256" key="3">
    <source>
        <dbReference type="ARBA" id="ARBA00022729"/>
    </source>
</evidence>
<dbReference type="GO" id="GO:0055052">
    <property type="term" value="C:ATP-binding cassette (ABC) transporter complex, substrate-binding subunit-containing"/>
    <property type="evidence" value="ECO:0007669"/>
    <property type="project" value="TreeGrafter"/>
</dbReference>
<evidence type="ECO:0000256" key="1">
    <source>
        <dbReference type="ARBA" id="ARBA00008520"/>
    </source>
</evidence>
<dbReference type="Proteomes" id="UP000612456">
    <property type="component" value="Unassembled WGS sequence"/>
</dbReference>
<dbReference type="SUPFAM" id="SSF53850">
    <property type="entry name" value="Periplasmic binding protein-like II"/>
    <property type="match status" value="1"/>
</dbReference>
<keyword evidence="3" id="KW-0732">Signal</keyword>
<keyword evidence="2" id="KW-0813">Transport</keyword>
<dbReference type="PANTHER" id="PTHR30061:SF50">
    <property type="entry name" value="MALTOSE_MALTODEXTRIN-BINDING PERIPLASMIC PROTEIN"/>
    <property type="match status" value="1"/>
</dbReference>
<evidence type="ECO:0000313" key="4">
    <source>
        <dbReference type="EMBL" id="GGD88557.1"/>
    </source>
</evidence>
<comment type="similarity">
    <text evidence="1">Belongs to the bacterial solute-binding protein 1 family.</text>
</comment>
<protein>
    <submittedName>
        <fullName evidence="4">Sugar ABC transporter substrate-binding protein</fullName>
    </submittedName>
</protein>
<comment type="caution">
    <text evidence="4">The sequence shown here is derived from an EMBL/GenBank/DDBJ whole genome shotgun (WGS) entry which is preliminary data.</text>
</comment>
<dbReference type="GO" id="GO:0015768">
    <property type="term" value="P:maltose transport"/>
    <property type="evidence" value="ECO:0007669"/>
    <property type="project" value="TreeGrafter"/>
</dbReference>
<dbReference type="EMBL" id="BMHP01000004">
    <property type="protein sequence ID" value="GGD88557.1"/>
    <property type="molecule type" value="Genomic_DNA"/>
</dbReference>
<reference evidence="4" key="1">
    <citation type="journal article" date="2014" name="Int. J. Syst. Evol. Microbiol.">
        <title>Complete genome sequence of Corynebacterium casei LMG S-19264T (=DSM 44701T), isolated from a smear-ripened cheese.</title>
        <authorList>
            <consortium name="US DOE Joint Genome Institute (JGI-PGF)"/>
            <person name="Walter F."/>
            <person name="Albersmeier A."/>
            <person name="Kalinowski J."/>
            <person name="Ruckert C."/>
        </authorList>
    </citation>
    <scope>NUCLEOTIDE SEQUENCE</scope>
    <source>
        <strain evidence="4">CGMCC 1.15178</strain>
    </source>
</reference>
<name>A0A917E0N3_9BACL</name>
<dbReference type="GO" id="GO:1901982">
    <property type="term" value="F:maltose binding"/>
    <property type="evidence" value="ECO:0007669"/>
    <property type="project" value="TreeGrafter"/>
</dbReference>
<dbReference type="CDD" id="cd13585">
    <property type="entry name" value="PBP2_TMBP_like"/>
    <property type="match status" value="1"/>
</dbReference>
<evidence type="ECO:0000313" key="5">
    <source>
        <dbReference type="Proteomes" id="UP000612456"/>
    </source>
</evidence>